<dbReference type="GO" id="GO:0016020">
    <property type="term" value="C:membrane"/>
    <property type="evidence" value="ECO:0007669"/>
    <property type="project" value="UniProtKB-SubCell"/>
</dbReference>
<reference evidence="3 4" key="1">
    <citation type="submission" date="2017-06" db="EMBL/GenBank/DDBJ databases">
        <title>A platform for efficient transgenesis in Macrostomum lignano, a flatworm model organism for stem cell research.</title>
        <authorList>
            <person name="Berezikov E."/>
        </authorList>
    </citation>
    <scope>NUCLEOTIDE SEQUENCE [LARGE SCALE GENOMIC DNA]</scope>
    <source>
        <strain evidence="3">DV1</strain>
        <tissue evidence="3">Whole organism</tissue>
    </source>
</reference>
<feature type="domain" description="PX" evidence="2">
    <location>
        <begin position="1"/>
        <end position="134"/>
    </location>
</feature>
<proteinExistence type="predicted"/>
<dbReference type="GO" id="GO:0006623">
    <property type="term" value="P:protein targeting to vacuole"/>
    <property type="evidence" value="ECO:0007669"/>
    <property type="project" value="TreeGrafter"/>
</dbReference>
<evidence type="ECO:0000313" key="3">
    <source>
        <dbReference type="EMBL" id="PAA55875.1"/>
    </source>
</evidence>
<protein>
    <recommendedName>
        <fullName evidence="2">PX domain-containing protein</fullName>
    </recommendedName>
</protein>
<evidence type="ECO:0000313" key="4">
    <source>
        <dbReference type="Proteomes" id="UP000215902"/>
    </source>
</evidence>
<dbReference type="GO" id="GO:0042147">
    <property type="term" value="P:retrograde transport, endosome to Golgi"/>
    <property type="evidence" value="ECO:0007669"/>
    <property type="project" value="InterPro"/>
</dbReference>
<accession>A0A267E2T4</accession>
<dbReference type="Proteomes" id="UP000215902">
    <property type="component" value="Unassembled WGS sequence"/>
</dbReference>
<dbReference type="OrthoDB" id="10064318at2759"/>
<dbReference type="InterPro" id="IPR028662">
    <property type="entry name" value="SNX8/Mvp1"/>
</dbReference>
<dbReference type="GO" id="GO:0005768">
    <property type="term" value="C:endosome"/>
    <property type="evidence" value="ECO:0007669"/>
    <property type="project" value="TreeGrafter"/>
</dbReference>
<dbReference type="SUPFAM" id="SSF64268">
    <property type="entry name" value="PX domain"/>
    <property type="match status" value="1"/>
</dbReference>
<organism evidence="3 4">
    <name type="scientific">Macrostomum lignano</name>
    <dbReference type="NCBI Taxonomy" id="282301"/>
    <lineage>
        <taxon>Eukaryota</taxon>
        <taxon>Metazoa</taxon>
        <taxon>Spiralia</taxon>
        <taxon>Lophotrochozoa</taxon>
        <taxon>Platyhelminthes</taxon>
        <taxon>Rhabditophora</taxon>
        <taxon>Macrostomorpha</taxon>
        <taxon>Macrostomida</taxon>
        <taxon>Macrostomidae</taxon>
        <taxon>Macrostomum</taxon>
    </lineage>
</organism>
<dbReference type="PANTHER" id="PTHR47554:SF1">
    <property type="entry name" value="SORTING NEXIN MVP1"/>
    <property type="match status" value="1"/>
</dbReference>
<dbReference type="PANTHER" id="PTHR47554">
    <property type="entry name" value="SORTING NEXIN MVP1"/>
    <property type="match status" value="1"/>
</dbReference>
<dbReference type="GO" id="GO:0032266">
    <property type="term" value="F:phosphatidylinositol-3-phosphate binding"/>
    <property type="evidence" value="ECO:0007669"/>
    <property type="project" value="TreeGrafter"/>
</dbReference>
<keyword evidence="4" id="KW-1185">Reference proteome</keyword>
<sequence length="359" mass="40052">MDESLFAGPSVQVRLLDESRGLPLFSHRVYSIRCGHSTTEGVVRRYSDFRRLHESLVQRRPHWLIPELPTRGRPELPTLPGASGLAMRQRRQRRLFLEEREAGLQDYLTALRRHPVLGQDAELEHFLMHCNGNENYAKAVNQARTAAGGWDRDSIDFTSATATRSSFSDEDGDASIESWISSQREAITGRLKILVEIRTCLDRHREAALAAAGAIRCIAEKLPPKLSAASSLIEGDALAVDDGALLRAADETSERCEAEWLASQSIDCLQMMLVGYLRLHDRLTSTAATASLSGGSAKTAALRLVRDRLRLESGPINALGGWQLRQLLLQVVGVQLQGNLFLRDSWQSTEDDWKEEWTN</sequence>
<dbReference type="Gene3D" id="3.30.1520.10">
    <property type="entry name" value="Phox-like domain"/>
    <property type="match status" value="1"/>
</dbReference>
<dbReference type="InterPro" id="IPR036871">
    <property type="entry name" value="PX_dom_sf"/>
</dbReference>
<dbReference type="Pfam" id="PF00787">
    <property type="entry name" value="PX"/>
    <property type="match status" value="1"/>
</dbReference>
<evidence type="ECO:0000256" key="1">
    <source>
        <dbReference type="ARBA" id="ARBA00004287"/>
    </source>
</evidence>
<dbReference type="EMBL" id="NIVC01002694">
    <property type="protein sequence ID" value="PAA55875.1"/>
    <property type="molecule type" value="Genomic_DNA"/>
</dbReference>
<dbReference type="SMART" id="SM00312">
    <property type="entry name" value="PX"/>
    <property type="match status" value="1"/>
</dbReference>
<comment type="caution">
    <text evidence="3">The sequence shown here is derived from an EMBL/GenBank/DDBJ whole genome shotgun (WGS) entry which is preliminary data.</text>
</comment>
<evidence type="ECO:0000259" key="2">
    <source>
        <dbReference type="PROSITE" id="PS50195"/>
    </source>
</evidence>
<dbReference type="GO" id="GO:0005829">
    <property type="term" value="C:cytosol"/>
    <property type="evidence" value="ECO:0007669"/>
    <property type="project" value="GOC"/>
</dbReference>
<name>A0A267E2T4_9PLAT</name>
<dbReference type="STRING" id="282301.A0A267E2T4"/>
<dbReference type="PROSITE" id="PS50195">
    <property type="entry name" value="PX"/>
    <property type="match status" value="1"/>
</dbReference>
<gene>
    <name evidence="3" type="ORF">BOX15_Mlig006538g1</name>
</gene>
<dbReference type="InterPro" id="IPR001683">
    <property type="entry name" value="PX_dom"/>
</dbReference>
<comment type="subcellular location">
    <subcellularLocation>
        <location evidence="1">Membrane</location>
        <topology evidence="1">Peripheral membrane protein</topology>
        <orientation evidence="1">Cytoplasmic side</orientation>
    </subcellularLocation>
</comment>
<dbReference type="AlphaFoldDB" id="A0A267E2T4"/>